<dbReference type="CDD" id="cd00077">
    <property type="entry name" value="HDc"/>
    <property type="match status" value="1"/>
</dbReference>
<gene>
    <name evidence="4" type="ORF">BP422_22495</name>
</gene>
<dbReference type="Pfam" id="PF13487">
    <property type="entry name" value="HD_5"/>
    <property type="match status" value="1"/>
</dbReference>
<dbReference type="SUPFAM" id="SSF109604">
    <property type="entry name" value="HD-domain/PDEase-like"/>
    <property type="match status" value="1"/>
</dbReference>
<feature type="transmembrane region" description="Helical" evidence="1">
    <location>
        <begin position="144"/>
        <end position="162"/>
    </location>
</feature>
<dbReference type="KEGG" id="bfm:BP422_22495"/>
<dbReference type="Gene3D" id="1.10.3210.10">
    <property type="entry name" value="Hypothetical protein af1432"/>
    <property type="match status" value="1"/>
</dbReference>
<dbReference type="InterPro" id="IPR006674">
    <property type="entry name" value="HD_domain"/>
</dbReference>
<evidence type="ECO:0000313" key="4">
    <source>
        <dbReference type="EMBL" id="ASJ56068.1"/>
    </source>
</evidence>
<feature type="transmembrane region" description="Helical" evidence="1">
    <location>
        <begin position="41"/>
        <end position="61"/>
    </location>
</feature>
<feature type="transmembrane region" description="Helical" evidence="1">
    <location>
        <begin position="7"/>
        <end position="29"/>
    </location>
</feature>
<evidence type="ECO:0000259" key="2">
    <source>
        <dbReference type="PROSITE" id="PS51831"/>
    </source>
</evidence>
<dbReference type="InterPro" id="IPR006675">
    <property type="entry name" value="HDIG_dom"/>
</dbReference>
<dbReference type="Proteomes" id="UP000197781">
    <property type="component" value="Chromosome"/>
</dbReference>
<feature type="transmembrane region" description="Helical" evidence="1">
    <location>
        <begin position="174"/>
        <end position="192"/>
    </location>
</feature>
<feature type="domain" description="HD" evidence="2">
    <location>
        <begin position="257"/>
        <end position="379"/>
    </location>
</feature>
<dbReference type="NCBIfam" id="TIGR00277">
    <property type="entry name" value="HDIG"/>
    <property type="match status" value="1"/>
</dbReference>
<protein>
    <submittedName>
        <fullName evidence="4">Uncharacterized protein</fullName>
    </submittedName>
</protein>
<dbReference type="EMBL" id="CP018145">
    <property type="protein sequence ID" value="ASJ56068.1"/>
    <property type="molecule type" value="Genomic_DNA"/>
</dbReference>
<accession>A0A220MLR2</accession>
<evidence type="ECO:0000259" key="3">
    <source>
        <dbReference type="PROSITE" id="PS51832"/>
    </source>
</evidence>
<organism evidence="4 5">
    <name type="scientific">Brevibacillus formosus</name>
    <dbReference type="NCBI Taxonomy" id="54913"/>
    <lineage>
        <taxon>Bacteria</taxon>
        <taxon>Bacillati</taxon>
        <taxon>Bacillota</taxon>
        <taxon>Bacilli</taxon>
        <taxon>Bacillales</taxon>
        <taxon>Paenibacillaceae</taxon>
        <taxon>Brevibacillus</taxon>
    </lineage>
</organism>
<keyword evidence="1" id="KW-0472">Membrane</keyword>
<proteinExistence type="predicted"/>
<dbReference type="PANTHER" id="PTHR43155">
    <property type="entry name" value="CYCLIC DI-GMP PHOSPHODIESTERASE PA4108-RELATED"/>
    <property type="match status" value="1"/>
</dbReference>
<dbReference type="RefSeq" id="WP_088909675.1">
    <property type="nucleotide sequence ID" value="NZ_CP018145.1"/>
</dbReference>
<feature type="transmembrane region" description="Helical" evidence="1">
    <location>
        <begin position="198"/>
        <end position="218"/>
    </location>
</feature>
<name>A0A220MLR2_9BACL</name>
<dbReference type="SMART" id="SM00471">
    <property type="entry name" value="HDc"/>
    <property type="match status" value="1"/>
</dbReference>
<evidence type="ECO:0000256" key="1">
    <source>
        <dbReference type="SAM" id="Phobius"/>
    </source>
</evidence>
<keyword evidence="1" id="KW-1133">Transmembrane helix</keyword>
<dbReference type="PROSITE" id="PS51831">
    <property type="entry name" value="HD"/>
    <property type="match status" value="1"/>
</dbReference>
<sequence length="445" mass="50419">MRQKTDYAVWIKGIVVQVGFVIAAIYIFYTSSSEWAAREHWGVLSTYTLLTIFSCFAPVRISNTILTVNNAVIFSGILLYGVWVGVWAAVIESLIIAFLVRFNPLKAIINIGQLLMTIWTVAFLKDWIESFGTVSPMISDLFLAVVYWFVNLTLCGLGISYFHQMTWARTVKMMAKGFTSTYLLLLILAGVGSRLVELYGPLTLIPMMIAFITISYVFHHYYDNLQRLQQKVEEVKSFNHNFLTTMAASIDARDRYTSGHSQRVAYWGREIARDIGLAERKVEDVYIGGILHDIGKIGIEDEILNKKGKLTPEEYDKIKQHTVIGYEIILQAGMFNELLPAIRSHHERIDGRGYPDGLAGDEIPLMARILAISDAFDAMVADRPYRKGLPVEEALQEIRRGSGTQFDPILAEHFIRIVQRLPCEELQSIIGIESIPQKQLQEAIR</sequence>
<dbReference type="InterPro" id="IPR003607">
    <property type="entry name" value="HD/PDEase_dom"/>
</dbReference>
<dbReference type="PROSITE" id="PS51832">
    <property type="entry name" value="HD_GYP"/>
    <property type="match status" value="1"/>
</dbReference>
<evidence type="ECO:0000313" key="5">
    <source>
        <dbReference type="Proteomes" id="UP000197781"/>
    </source>
</evidence>
<keyword evidence="1" id="KW-0812">Transmembrane</keyword>
<feature type="transmembrane region" description="Helical" evidence="1">
    <location>
        <begin position="73"/>
        <end position="100"/>
    </location>
</feature>
<dbReference type="InterPro" id="IPR037522">
    <property type="entry name" value="HD_GYP_dom"/>
</dbReference>
<reference evidence="4 5" key="1">
    <citation type="submission" date="2016-11" db="EMBL/GenBank/DDBJ databases">
        <authorList>
            <person name="Jaros S."/>
            <person name="Januszkiewicz K."/>
            <person name="Wedrychowicz H."/>
        </authorList>
    </citation>
    <scope>NUCLEOTIDE SEQUENCE [LARGE SCALE GENOMIC DNA]</scope>
    <source>
        <strain evidence="4 5">NF2</strain>
    </source>
</reference>
<dbReference type="AlphaFoldDB" id="A0A220MLR2"/>
<feature type="domain" description="HD-GYP" evidence="3">
    <location>
        <begin position="235"/>
        <end position="430"/>
    </location>
</feature>